<evidence type="ECO:0000313" key="3">
    <source>
        <dbReference type="Proteomes" id="UP000286100"/>
    </source>
</evidence>
<accession>A0A418WKW7</accession>
<dbReference type="OrthoDB" id="6660115at2"/>
<dbReference type="RefSeq" id="WP_119762023.1">
    <property type="nucleotide sequence ID" value="NZ_QYUM01000003.1"/>
</dbReference>
<dbReference type="EMBL" id="QYUM01000003">
    <property type="protein sequence ID" value="RJF90655.1"/>
    <property type="molecule type" value="Genomic_DNA"/>
</dbReference>
<keyword evidence="3" id="KW-1185">Reference proteome</keyword>
<keyword evidence="1" id="KW-1133">Transmembrane helix</keyword>
<keyword evidence="1" id="KW-0812">Transmembrane</keyword>
<dbReference type="AlphaFoldDB" id="A0A418WKW7"/>
<gene>
    <name evidence="2" type="ORF">D3876_10595</name>
</gene>
<dbReference type="Proteomes" id="UP000286100">
    <property type="component" value="Unassembled WGS sequence"/>
</dbReference>
<sequence>MSPLQQAKLFIVMHFDLAKDALHIYVGLAVFFSVAAIFRVSLKDWRPLLAVLIVALAGELWDIVDTLGEGRSPEWSANWKDVWNTMFWPAAIMLIARHTRLLKR</sequence>
<organism evidence="2 3">
    <name type="scientific">Sphingomonas cavernae</name>
    <dbReference type="NCBI Taxonomy" id="2320861"/>
    <lineage>
        <taxon>Bacteria</taxon>
        <taxon>Pseudomonadati</taxon>
        <taxon>Pseudomonadota</taxon>
        <taxon>Alphaproteobacteria</taxon>
        <taxon>Sphingomonadales</taxon>
        <taxon>Sphingomonadaceae</taxon>
        <taxon>Sphingomonas</taxon>
    </lineage>
</organism>
<feature type="transmembrane region" description="Helical" evidence="1">
    <location>
        <begin position="22"/>
        <end position="40"/>
    </location>
</feature>
<evidence type="ECO:0000313" key="2">
    <source>
        <dbReference type="EMBL" id="RJF90655.1"/>
    </source>
</evidence>
<keyword evidence="1" id="KW-0472">Membrane</keyword>
<name>A0A418WKW7_9SPHN</name>
<protein>
    <submittedName>
        <fullName evidence="2">Uncharacterized protein</fullName>
    </submittedName>
</protein>
<comment type="caution">
    <text evidence="2">The sequence shown here is derived from an EMBL/GenBank/DDBJ whole genome shotgun (WGS) entry which is preliminary data.</text>
</comment>
<proteinExistence type="predicted"/>
<evidence type="ECO:0000256" key="1">
    <source>
        <dbReference type="SAM" id="Phobius"/>
    </source>
</evidence>
<reference evidence="2 3" key="1">
    <citation type="submission" date="2018-09" db="EMBL/GenBank/DDBJ databases">
        <authorList>
            <person name="Zhu H."/>
        </authorList>
    </citation>
    <scope>NUCLEOTIDE SEQUENCE [LARGE SCALE GENOMIC DNA]</scope>
    <source>
        <strain evidence="2 3">K2R01-6</strain>
    </source>
</reference>